<evidence type="ECO:0000256" key="3">
    <source>
        <dbReference type="ARBA" id="ARBA00023016"/>
    </source>
</evidence>
<feature type="domain" description="PARP catalytic" evidence="5">
    <location>
        <begin position="31"/>
        <end position="257"/>
    </location>
</feature>
<dbReference type="PANTHER" id="PTHR32263:SF14">
    <property type="entry name" value="INACTIVE POLY [ADP-RIBOSE] POLYMERASE SRO2-RELATED"/>
    <property type="match status" value="1"/>
</dbReference>
<keyword evidence="2" id="KW-0217">Developmental protein</keyword>
<evidence type="ECO:0000313" key="8">
    <source>
        <dbReference type="RefSeq" id="XP_023002607.1"/>
    </source>
</evidence>
<comment type="subcellular location">
    <subcellularLocation>
        <location evidence="1">Nucleus</location>
    </subcellularLocation>
</comment>
<dbReference type="Gene3D" id="3.90.228.10">
    <property type="match status" value="1"/>
</dbReference>
<keyword evidence="4" id="KW-0539">Nucleus</keyword>
<proteinExistence type="predicted"/>
<reference evidence="8" key="1">
    <citation type="submission" date="2025-08" db="UniProtKB">
        <authorList>
            <consortium name="RefSeq"/>
        </authorList>
    </citation>
    <scope>IDENTIFICATION</scope>
    <source>
        <tissue evidence="8">Young leaves</tissue>
    </source>
</reference>
<evidence type="ECO:0000256" key="4">
    <source>
        <dbReference type="ARBA" id="ARBA00023242"/>
    </source>
</evidence>
<protein>
    <submittedName>
        <fullName evidence="8">Probable inactive poly [ADP-ribose] polymerase SRO2</fullName>
    </submittedName>
</protein>
<evidence type="ECO:0000259" key="5">
    <source>
        <dbReference type="PROSITE" id="PS51059"/>
    </source>
</evidence>
<evidence type="ECO:0000259" key="6">
    <source>
        <dbReference type="PROSITE" id="PS51879"/>
    </source>
</evidence>
<dbReference type="GO" id="GO:0005634">
    <property type="term" value="C:nucleus"/>
    <property type="evidence" value="ECO:0007669"/>
    <property type="project" value="UniProtKB-SubCell"/>
</dbReference>
<organism evidence="7 8">
    <name type="scientific">Cucurbita maxima</name>
    <name type="common">Pumpkin</name>
    <name type="synonym">Winter squash</name>
    <dbReference type="NCBI Taxonomy" id="3661"/>
    <lineage>
        <taxon>Eukaryota</taxon>
        <taxon>Viridiplantae</taxon>
        <taxon>Streptophyta</taxon>
        <taxon>Embryophyta</taxon>
        <taxon>Tracheophyta</taxon>
        <taxon>Spermatophyta</taxon>
        <taxon>Magnoliopsida</taxon>
        <taxon>eudicotyledons</taxon>
        <taxon>Gunneridae</taxon>
        <taxon>Pentapetalae</taxon>
        <taxon>rosids</taxon>
        <taxon>fabids</taxon>
        <taxon>Cucurbitales</taxon>
        <taxon>Cucurbitaceae</taxon>
        <taxon>Cucurbiteae</taxon>
        <taxon>Cucurbita</taxon>
    </lineage>
</organism>
<dbReference type="AlphaFoldDB" id="A0A6J1KJZ7"/>
<dbReference type="SUPFAM" id="SSF56399">
    <property type="entry name" value="ADP-ribosylation"/>
    <property type="match status" value="1"/>
</dbReference>
<sequence length="325" mass="36229">MEQSNVEEGIFTTIEDYERLGSGNHGDEYDSLSSNRFRLLQGSGMRRLEEQGLEHETVANCFVSGLGSIGRDARVVAVHKNCSDSGKVAREEAFRIFSDAVATKCGGDANIKFGWYGAPVDDICQIVSYGFSRFNHKDMRSESLHGVGVSLCAARFSIDCVSSSAVDQNGLQHALLCRVILGKVEAIPAGSKQFYPSSSAFDTGVDSLFVPRKYIVWDAFVNSHIQPTYVVSFKAPRPKGAQMNMKSVNVVKPRSAWVSFPTLMLTLSRFLDPRKMSLIHKWHEDFIRNKIPRPQLINKVRHVAGDELLIAVIKKQRRKEVMQVA</sequence>
<evidence type="ECO:0000256" key="2">
    <source>
        <dbReference type="ARBA" id="ARBA00022473"/>
    </source>
</evidence>
<gene>
    <name evidence="8" type="primary">LOC111496418</name>
</gene>
<dbReference type="RefSeq" id="XP_023002607.1">
    <property type="nucleotide sequence ID" value="XM_023146839.1"/>
</dbReference>
<dbReference type="PROSITE" id="PS51059">
    <property type="entry name" value="PARP_CATALYTIC"/>
    <property type="match status" value="1"/>
</dbReference>
<evidence type="ECO:0000256" key="1">
    <source>
        <dbReference type="ARBA" id="ARBA00004123"/>
    </source>
</evidence>
<dbReference type="InterPro" id="IPR012317">
    <property type="entry name" value="Poly(ADP-ribose)pol_cat_dom"/>
</dbReference>
<dbReference type="GO" id="GO:0003950">
    <property type="term" value="F:NAD+ poly-ADP-ribosyltransferase activity"/>
    <property type="evidence" value="ECO:0007669"/>
    <property type="project" value="InterPro"/>
</dbReference>
<keyword evidence="3" id="KW-0346">Stress response</keyword>
<dbReference type="OrthoDB" id="6133115at2759"/>
<dbReference type="InterPro" id="IPR044964">
    <property type="entry name" value="RCD1/SRO1-5"/>
</dbReference>
<dbReference type="InterPro" id="IPR022003">
    <property type="entry name" value="RST"/>
</dbReference>
<dbReference type="Proteomes" id="UP000504608">
    <property type="component" value="Unplaced"/>
</dbReference>
<accession>A0A6J1KJZ7</accession>
<dbReference type="PROSITE" id="PS51879">
    <property type="entry name" value="RST"/>
    <property type="match status" value="1"/>
</dbReference>
<name>A0A6J1KJZ7_CUCMA</name>
<feature type="domain" description="RST" evidence="6">
    <location>
        <begin position="251"/>
        <end position="322"/>
    </location>
</feature>
<dbReference type="PANTHER" id="PTHR32263">
    <property type="entry name" value="INACTIVE POLY [ADP-RIBOSE] POLYMERASE SRO4-RELATED"/>
    <property type="match status" value="1"/>
</dbReference>
<keyword evidence="7" id="KW-1185">Reference proteome</keyword>
<evidence type="ECO:0000313" key="7">
    <source>
        <dbReference type="Proteomes" id="UP000504608"/>
    </source>
</evidence>
<dbReference type="KEGG" id="cmax:111496418"/>
<dbReference type="GeneID" id="111496418"/>
<dbReference type="Pfam" id="PF12174">
    <property type="entry name" value="RST"/>
    <property type="match status" value="1"/>
</dbReference>